<sequence>MDYTYLNCLAELGVGGAHPGGHPLTKNLLDAEAIREETKVLEVGCGTGRTSAFISKCYGCQITAIDIHEIMVKKAKKRFLEEKLPINLVRGNVEKLPFEASMFDVVLSESVISFTNASLAIPEIKRVLKSEGILLGIEMVLEQKIPEEDLQPMKDFYELSKIRTVEEWDSLLVENGFYDREITTVIPSFDPSDPDNAPEFQLSDNTDVMYFDILKEHEKLTKMYQDVLGYRIFRCKG</sequence>
<dbReference type="Gene3D" id="3.40.50.150">
    <property type="entry name" value="Vaccinia Virus protein VP39"/>
    <property type="match status" value="1"/>
</dbReference>
<dbReference type="OrthoDB" id="43862at2"/>
<keyword evidence="2" id="KW-0489">Methyltransferase</keyword>
<name>A0A1I0G9F8_9BACI</name>
<dbReference type="STRING" id="930131.SAMN05216389_12019"/>
<dbReference type="CDD" id="cd02440">
    <property type="entry name" value="AdoMet_MTases"/>
    <property type="match status" value="1"/>
</dbReference>
<organism evidence="2 3">
    <name type="scientific">Oceanobacillus limi</name>
    <dbReference type="NCBI Taxonomy" id="930131"/>
    <lineage>
        <taxon>Bacteria</taxon>
        <taxon>Bacillati</taxon>
        <taxon>Bacillota</taxon>
        <taxon>Bacilli</taxon>
        <taxon>Bacillales</taxon>
        <taxon>Bacillaceae</taxon>
        <taxon>Oceanobacillus</taxon>
    </lineage>
</organism>
<dbReference type="EMBL" id="FOHE01000020">
    <property type="protein sequence ID" value="SET67578.1"/>
    <property type="molecule type" value="Genomic_DNA"/>
</dbReference>
<dbReference type="SUPFAM" id="SSF53335">
    <property type="entry name" value="S-adenosyl-L-methionine-dependent methyltransferases"/>
    <property type="match status" value="1"/>
</dbReference>
<dbReference type="InterPro" id="IPR013216">
    <property type="entry name" value="Methyltransf_11"/>
</dbReference>
<dbReference type="InterPro" id="IPR029063">
    <property type="entry name" value="SAM-dependent_MTases_sf"/>
</dbReference>
<reference evidence="2 3" key="1">
    <citation type="submission" date="2016-10" db="EMBL/GenBank/DDBJ databases">
        <authorList>
            <person name="de Groot N.N."/>
        </authorList>
    </citation>
    <scope>NUCLEOTIDE SEQUENCE [LARGE SCALE GENOMIC DNA]</scope>
    <source>
        <strain evidence="2 3">IBRC-M 10780</strain>
    </source>
</reference>
<keyword evidence="2" id="KW-0808">Transferase</keyword>
<proteinExistence type="predicted"/>
<dbReference type="RefSeq" id="WP_090871918.1">
    <property type="nucleotide sequence ID" value="NZ_FOHE01000020.1"/>
</dbReference>
<feature type="domain" description="Methyltransferase type 11" evidence="1">
    <location>
        <begin position="41"/>
        <end position="135"/>
    </location>
</feature>
<dbReference type="AlphaFoldDB" id="A0A1I0G9F8"/>
<dbReference type="GO" id="GO:0008757">
    <property type="term" value="F:S-adenosylmethionine-dependent methyltransferase activity"/>
    <property type="evidence" value="ECO:0007669"/>
    <property type="project" value="InterPro"/>
</dbReference>
<keyword evidence="3" id="KW-1185">Reference proteome</keyword>
<accession>A0A1I0G9F8</accession>
<evidence type="ECO:0000259" key="1">
    <source>
        <dbReference type="Pfam" id="PF08241"/>
    </source>
</evidence>
<dbReference type="PANTHER" id="PTHR43591:SF110">
    <property type="entry name" value="RHODANESE DOMAIN-CONTAINING PROTEIN"/>
    <property type="match status" value="1"/>
</dbReference>
<evidence type="ECO:0000313" key="2">
    <source>
        <dbReference type="EMBL" id="SET67578.1"/>
    </source>
</evidence>
<evidence type="ECO:0000313" key="3">
    <source>
        <dbReference type="Proteomes" id="UP000198618"/>
    </source>
</evidence>
<dbReference type="Proteomes" id="UP000198618">
    <property type="component" value="Unassembled WGS sequence"/>
</dbReference>
<gene>
    <name evidence="2" type="ORF">SAMN05216389_12019</name>
</gene>
<protein>
    <submittedName>
        <fullName evidence="2">Methyltransferase domain-containing protein</fullName>
    </submittedName>
</protein>
<dbReference type="Pfam" id="PF08241">
    <property type="entry name" value="Methyltransf_11"/>
    <property type="match status" value="1"/>
</dbReference>
<dbReference type="PANTHER" id="PTHR43591">
    <property type="entry name" value="METHYLTRANSFERASE"/>
    <property type="match status" value="1"/>
</dbReference>
<dbReference type="GO" id="GO:0032259">
    <property type="term" value="P:methylation"/>
    <property type="evidence" value="ECO:0007669"/>
    <property type="project" value="UniProtKB-KW"/>
</dbReference>